<gene>
    <name evidence="1" type="ORF">JMA_26770</name>
</gene>
<organism evidence="1 2">
    <name type="scientific">Jeotgalibacillus malaysiensis</name>
    <dbReference type="NCBI Taxonomy" id="1508404"/>
    <lineage>
        <taxon>Bacteria</taxon>
        <taxon>Bacillati</taxon>
        <taxon>Bacillota</taxon>
        <taxon>Bacilli</taxon>
        <taxon>Bacillales</taxon>
        <taxon>Caryophanaceae</taxon>
        <taxon>Jeotgalibacillus</taxon>
    </lineage>
</organism>
<dbReference type="Proteomes" id="UP000031449">
    <property type="component" value="Chromosome"/>
</dbReference>
<dbReference type="AlphaFoldDB" id="A0A0B5AVG9"/>
<protein>
    <recommendedName>
        <fullName evidence="3">DUF2971 domain-containing protein</fullName>
    </recommendedName>
</protein>
<dbReference type="KEGG" id="jeo:JMA_26770"/>
<keyword evidence="2" id="KW-1185">Reference proteome</keyword>
<dbReference type="OrthoDB" id="2451827at2"/>
<accession>A0A0B5AVG9</accession>
<evidence type="ECO:0000313" key="2">
    <source>
        <dbReference type="Proteomes" id="UP000031449"/>
    </source>
</evidence>
<dbReference type="HOGENOM" id="CLU_113237_0_0_9"/>
<reference evidence="1 2" key="1">
    <citation type="submission" date="2014-08" db="EMBL/GenBank/DDBJ databases">
        <title>Complete genome of a marine bacteria Jeotgalibacillus malaysiensis.</title>
        <authorList>
            <person name="Yaakop A.S."/>
            <person name="Chan K.-G."/>
            <person name="Goh K.M."/>
        </authorList>
    </citation>
    <scope>NUCLEOTIDE SEQUENCE [LARGE SCALE GENOMIC DNA]</scope>
    <source>
        <strain evidence="1 2">D5</strain>
    </source>
</reference>
<evidence type="ECO:0008006" key="3">
    <source>
        <dbReference type="Google" id="ProtNLM"/>
    </source>
</evidence>
<dbReference type="STRING" id="1508404.JMA_26770"/>
<name>A0A0B5AVG9_9BACL</name>
<sequence>MGLTYSAWTKRISKRSDITGMLTHLTKPVHNDLKGLSDSEINKLSIDNLINILKDQKINGSTTSRGFITGDIPAVCFQDAPLYGIIQNVEFEKEMREVRESSKLRYSGIGLTFGKPYIYAKGGRPVIYEDTVSAKSFLPSNQYWRIVRFNIDFINGSQTHVDRTHEREWRAPHSIEFDLKLCHIVLYDKECLDYFNKTCPEEIKDTIHGITILKSILM</sequence>
<proteinExistence type="predicted"/>
<dbReference type="BioCyc" id="JESP1508404:G14D9-11957-MONOMER"/>
<evidence type="ECO:0000313" key="1">
    <source>
        <dbReference type="EMBL" id="AJD91994.1"/>
    </source>
</evidence>
<dbReference type="EMBL" id="CP009416">
    <property type="protein sequence ID" value="AJD91994.1"/>
    <property type="molecule type" value="Genomic_DNA"/>
</dbReference>